<dbReference type="GO" id="GO:0005164">
    <property type="term" value="F:tumor necrosis factor receptor binding"/>
    <property type="evidence" value="ECO:0007669"/>
    <property type="project" value="InterPro"/>
</dbReference>
<dbReference type="GO" id="GO:0005125">
    <property type="term" value="F:cytokine activity"/>
    <property type="evidence" value="ECO:0007669"/>
    <property type="project" value="UniProtKB-KW"/>
</dbReference>
<dbReference type="InterPro" id="IPR008983">
    <property type="entry name" value="Tumour_necrosis_fac-like_dom"/>
</dbReference>
<sequence length="207" mass="23366">MSWWISVKTSLSGNLSNGPHVPATWEKLRATSSTLRHSKTERGRQDPLKISFLRMKREQAGPEAQRSLLQLIATSKANLVRGNVTVIPWTVSIQNGEAISSKDNKIIVHQDGYYMVFSQVLFQNRDIVMGHVIQRRKSSVSGSEQRFTDLLHCVQEMPKNNFANTCYTAGIVKLEREDELELVILDRPQAQVSMDGDSTFFGIVHLP</sequence>
<accession>A0A9Q1DVS5</accession>
<evidence type="ECO:0000256" key="4">
    <source>
        <dbReference type="ARBA" id="ARBA00022525"/>
    </source>
</evidence>
<dbReference type="SUPFAM" id="SSF49842">
    <property type="entry name" value="TNF-like"/>
    <property type="match status" value="1"/>
</dbReference>
<evidence type="ECO:0000256" key="5">
    <source>
        <dbReference type="ARBA" id="ARBA00023157"/>
    </source>
</evidence>
<keyword evidence="4" id="KW-0964">Secreted</keyword>
<gene>
    <name evidence="8" type="ORF">COCON_G00052740</name>
</gene>
<dbReference type="Proteomes" id="UP001152803">
    <property type="component" value="Unassembled WGS sequence"/>
</dbReference>
<dbReference type="PROSITE" id="PS50049">
    <property type="entry name" value="THD_2"/>
    <property type="match status" value="1"/>
</dbReference>
<keyword evidence="5" id="KW-1015">Disulfide bond</keyword>
<evidence type="ECO:0000256" key="3">
    <source>
        <dbReference type="ARBA" id="ARBA00022514"/>
    </source>
</evidence>
<dbReference type="Pfam" id="PF00229">
    <property type="entry name" value="TNF"/>
    <property type="match status" value="1"/>
</dbReference>
<dbReference type="InterPro" id="IPR006052">
    <property type="entry name" value="TNF_dom"/>
</dbReference>
<keyword evidence="9" id="KW-1185">Reference proteome</keyword>
<evidence type="ECO:0000256" key="2">
    <source>
        <dbReference type="ARBA" id="ARBA00008670"/>
    </source>
</evidence>
<dbReference type="OrthoDB" id="5947373at2759"/>
<reference evidence="8" key="1">
    <citation type="journal article" date="2023" name="Science">
        <title>Genome structures resolve the early diversification of teleost fishes.</title>
        <authorList>
            <person name="Parey E."/>
            <person name="Louis A."/>
            <person name="Montfort J."/>
            <person name="Bouchez O."/>
            <person name="Roques C."/>
            <person name="Iampietro C."/>
            <person name="Lluch J."/>
            <person name="Castinel A."/>
            <person name="Donnadieu C."/>
            <person name="Desvignes T."/>
            <person name="Floi Bucao C."/>
            <person name="Jouanno E."/>
            <person name="Wen M."/>
            <person name="Mejri S."/>
            <person name="Dirks R."/>
            <person name="Jansen H."/>
            <person name="Henkel C."/>
            <person name="Chen W.J."/>
            <person name="Zahm M."/>
            <person name="Cabau C."/>
            <person name="Klopp C."/>
            <person name="Thompson A.W."/>
            <person name="Robinson-Rechavi M."/>
            <person name="Braasch I."/>
            <person name="Lecointre G."/>
            <person name="Bobe J."/>
            <person name="Postlethwait J.H."/>
            <person name="Berthelot C."/>
            <person name="Roest Crollius H."/>
            <person name="Guiguen Y."/>
        </authorList>
    </citation>
    <scope>NUCLEOTIDE SEQUENCE</scope>
    <source>
        <strain evidence="8">Concon-B</strain>
    </source>
</reference>
<feature type="domain" description="THD" evidence="7">
    <location>
        <begin position="67"/>
        <end position="206"/>
    </location>
</feature>
<dbReference type="Gene3D" id="2.60.120.40">
    <property type="match status" value="1"/>
</dbReference>
<protein>
    <recommendedName>
        <fullName evidence="7">THD domain-containing protein</fullName>
    </recommendedName>
</protein>
<dbReference type="GO" id="GO:0005615">
    <property type="term" value="C:extracellular space"/>
    <property type="evidence" value="ECO:0007669"/>
    <property type="project" value="UniProtKB-KW"/>
</dbReference>
<organism evidence="8 9">
    <name type="scientific">Conger conger</name>
    <name type="common">Conger eel</name>
    <name type="synonym">Muraena conger</name>
    <dbReference type="NCBI Taxonomy" id="82655"/>
    <lineage>
        <taxon>Eukaryota</taxon>
        <taxon>Metazoa</taxon>
        <taxon>Chordata</taxon>
        <taxon>Craniata</taxon>
        <taxon>Vertebrata</taxon>
        <taxon>Euteleostomi</taxon>
        <taxon>Actinopterygii</taxon>
        <taxon>Neopterygii</taxon>
        <taxon>Teleostei</taxon>
        <taxon>Anguilliformes</taxon>
        <taxon>Congridae</taxon>
        <taxon>Conger</taxon>
    </lineage>
</organism>
<comment type="caution">
    <text evidence="8">The sequence shown here is derived from an EMBL/GenBank/DDBJ whole genome shotgun (WGS) entry which is preliminary data.</text>
</comment>
<dbReference type="GO" id="GO:0006955">
    <property type="term" value="P:immune response"/>
    <property type="evidence" value="ECO:0007669"/>
    <property type="project" value="InterPro"/>
</dbReference>
<comment type="similarity">
    <text evidence="2">Belongs to the tumor necrosis factor family.</text>
</comment>
<evidence type="ECO:0000259" key="7">
    <source>
        <dbReference type="PROSITE" id="PS50049"/>
    </source>
</evidence>
<name>A0A9Q1DVS5_CONCO</name>
<proteinExistence type="inferred from homology"/>
<dbReference type="EMBL" id="JAFJMO010000003">
    <property type="protein sequence ID" value="KAJ8282755.1"/>
    <property type="molecule type" value="Genomic_DNA"/>
</dbReference>
<dbReference type="AlphaFoldDB" id="A0A9Q1DVS5"/>
<evidence type="ECO:0000256" key="1">
    <source>
        <dbReference type="ARBA" id="ARBA00004613"/>
    </source>
</evidence>
<keyword evidence="6" id="KW-0325">Glycoprotein</keyword>
<dbReference type="GO" id="GO:0030890">
    <property type="term" value="P:positive regulation of B cell proliferation"/>
    <property type="evidence" value="ECO:0007669"/>
    <property type="project" value="TreeGrafter"/>
</dbReference>
<dbReference type="GO" id="GO:0016020">
    <property type="term" value="C:membrane"/>
    <property type="evidence" value="ECO:0007669"/>
    <property type="project" value="InterPro"/>
</dbReference>
<comment type="subcellular location">
    <subcellularLocation>
        <location evidence="1">Secreted</location>
    </subcellularLocation>
</comment>
<evidence type="ECO:0000256" key="6">
    <source>
        <dbReference type="ARBA" id="ARBA00023180"/>
    </source>
</evidence>
<keyword evidence="3" id="KW-0202">Cytokine</keyword>
<evidence type="ECO:0000313" key="9">
    <source>
        <dbReference type="Proteomes" id="UP001152803"/>
    </source>
</evidence>
<dbReference type="InterPro" id="IPR051748">
    <property type="entry name" value="TNF_Ligand_Superfamily"/>
</dbReference>
<dbReference type="PANTHER" id="PTHR15151:SF24">
    <property type="entry name" value="A PROLIFERATION-INDUCING LIGAND-LIKE PROTEIN-RELATED"/>
    <property type="match status" value="1"/>
</dbReference>
<dbReference type="PANTHER" id="PTHR15151">
    <property type="entry name" value="PROTEIN EIGER"/>
    <property type="match status" value="1"/>
</dbReference>
<evidence type="ECO:0000313" key="8">
    <source>
        <dbReference type="EMBL" id="KAJ8282755.1"/>
    </source>
</evidence>